<dbReference type="Proteomes" id="UP000184612">
    <property type="component" value="Unassembled WGS sequence"/>
</dbReference>
<dbReference type="InterPro" id="IPR011055">
    <property type="entry name" value="Dup_hybrid_motif"/>
</dbReference>
<dbReference type="PANTHER" id="PTHR21666:SF268">
    <property type="entry name" value="PEPTIDASE M23 DOMAIN-CONTAINING PROTEIN"/>
    <property type="match status" value="1"/>
</dbReference>
<dbReference type="SUPFAM" id="SSF51261">
    <property type="entry name" value="Duplicated hybrid motif"/>
    <property type="match status" value="1"/>
</dbReference>
<organism evidence="2 3">
    <name type="scientific">Anaerocolumna xylanovorans DSM 12503</name>
    <dbReference type="NCBI Taxonomy" id="1121345"/>
    <lineage>
        <taxon>Bacteria</taxon>
        <taxon>Bacillati</taxon>
        <taxon>Bacillota</taxon>
        <taxon>Clostridia</taxon>
        <taxon>Lachnospirales</taxon>
        <taxon>Lachnospiraceae</taxon>
        <taxon>Anaerocolumna</taxon>
    </lineage>
</organism>
<feature type="domain" description="M23ase beta-sheet core" evidence="1">
    <location>
        <begin position="149"/>
        <end position="250"/>
    </location>
</feature>
<gene>
    <name evidence="2" type="ORF">SAMN02745217_02431</name>
</gene>
<protein>
    <submittedName>
        <fullName evidence="2">Peptidase family M23</fullName>
    </submittedName>
</protein>
<name>A0A1M7YB03_9FIRM</name>
<accession>A0A1M7YB03</accession>
<dbReference type="InterPro" id="IPR050570">
    <property type="entry name" value="Cell_wall_metabolism_enzyme"/>
</dbReference>
<sequence length="272" mass="30999">MVFFIFTLVRLSIWLDSCDFTKVSQTIIREGIDYDYFREMLLPEEVYRDINVCYQSGEEKESECRAEYAAIYTLLKQNNLLKGDNISARKLDYLKESLKDNKSCQELMGYYETIISDLKLFPVDATSEEDEVSYGDTWSELRNYGGNRRHEGTDIFPKENIPGKYKVISATDGVVERLGWLEKGGYRVGIRAPHGAYIYYAHLDSYAKGLKIGDIIKAGDLLGYMGDSGYGKEGTKGMFPVHLHFGIYVDTTLGETSVNPYRSLLYLEGKDS</sequence>
<dbReference type="Pfam" id="PF01551">
    <property type="entry name" value="Peptidase_M23"/>
    <property type="match status" value="1"/>
</dbReference>
<dbReference type="GO" id="GO:0004222">
    <property type="term" value="F:metalloendopeptidase activity"/>
    <property type="evidence" value="ECO:0007669"/>
    <property type="project" value="TreeGrafter"/>
</dbReference>
<dbReference type="EMBL" id="FRFD01000007">
    <property type="protein sequence ID" value="SHO49792.1"/>
    <property type="molecule type" value="Genomic_DNA"/>
</dbReference>
<reference evidence="2 3" key="1">
    <citation type="submission" date="2016-12" db="EMBL/GenBank/DDBJ databases">
        <authorList>
            <person name="Song W.-J."/>
            <person name="Kurnit D.M."/>
        </authorList>
    </citation>
    <scope>NUCLEOTIDE SEQUENCE [LARGE SCALE GENOMIC DNA]</scope>
    <source>
        <strain evidence="2 3">DSM 12503</strain>
    </source>
</reference>
<evidence type="ECO:0000313" key="3">
    <source>
        <dbReference type="Proteomes" id="UP000184612"/>
    </source>
</evidence>
<evidence type="ECO:0000313" key="2">
    <source>
        <dbReference type="EMBL" id="SHO49792.1"/>
    </source>
</evidence>
<dbReference type="CDD" id="cd12797">
    <property type="entry name" value="M23_peptidase"/>
    <property type="match status" value="1"/>
</dbReference>
<dbReference type="STRING" id="1121345.SAMN02745217_02431"/>
<keyword evidence="3" id="KW-1185">Reference proteome</keyword>
<dbReference type="InterPro" id="IPR016047">
    <property type="entry name" value="M23ase_b-sheet_dom"/>
</dbReference>
<dbReference type="AlphaFoldDB" id="A0A1M7YB03"/>
<dbReference type="Gene3D" id="2.70.70.10">
    <property type="entry name" value="Glucose Permease (Domain IIA)"/>
    <property type="match status" value="1"/>
</dbReference>
<evidence type="ECO:0000259" key="1">
    <source>
        <dbReference type="Pfam" id="PF01551"/>
    </source>
</evidence>
<proteinExistence type="predicted"/>
<dbReference type="PANTHER" id="PTHR21666">
    <property type="entry name" value="PEPTIDASE-RELATED"/>
    <property type="match status" value="1"/>
</dbReference>